<dbReference type="KEGG" id="cut:CUTER_06935"/>
<reference evidence="6" key="2">
    <citation type="submission" date="2015-05" db="EMBL/GenBank/DDBJ databases">
        <title>Complete genome sequence of Corynebacterium uterequi DSM 45634, isolated from the uterus of a maiden mare.</title>
        <authorList>
            <person name="Ruckert C."/>
            <person name="Albersmeier A."/>
            <person name="Winkler A."/>
            <person name="Tauch A."/>
        </authorList>
    </citation>
    <scope>NUCLEOTIDE SEQUENCE [LARGE SCALE GENOMIC DNA]</scope>
    <source>
        <strain evidence="6">DSM 45634</strain>
    </source>
</reference>
<organism evidence="5 6">
    <name type="scientific">Corynebacterium uterequi</name>
    <dbReference type="NCBI Taxonomy" id="1072256"/>
    <lineage>
        <taxon>Bacteria</taxon>
        <taxon>Bacillati</taxon>
        <taxon>Actinomycetota</taxon>
        <taxon>Actinomycetes</taxon>
        <taxon>Mycobacteriales</taxon>
        <taxon>Corynebacteriaceae</taxon>
        <taxon>Corynebacterium</taxon>
    </lineage>
</organism>
<reference evidence="5 6" key="1">
    <citation type="journal article" date="2015" name="Genome Announc.">
        <title>Virulence Factor Genes Detected in the Complete Genome Sequence of Corynebacterium uterequi DSM 45634, Isolated from the Uterus of a Maiden Mare.</title>
        <authorList>
            <person name="Ruckert C."/>
            <person name="Kriete M."/>
            <person name="Jaenicke S."/>
            <person name="Winkler A."/>
            <person name="Tauch A."/>
        </authorList>
    </citation>
    <scope>NUCLEOTIDE SEQUENCE [LARGE SCALE GENOMIC DNA]</scope>
    <source>
        <strain evidence="5 6">DSM 45634</strain>
    </source>
</reference>
<dbReference type="EMBL" id="CP011546">
    <property type="protein sequence ID" value="AKK11376.1"/>
    <property type="molecule type" value="Genomic_DNA"/>
</dbReference>
<dbReference type="InterPro" id="IPR044946">
    <property type="entry name" value="Restrct_endonuc_typeI_TRD_sf"/>
</dbReference>
<evidence type="ECO:0000256" key="3">
    <source>
        <dbReference type="ARBA" id="ARBA00023125"/>
    </source>
</evidence>
<dbReference type="PATRIC" id="fig|1072256.5.peg.1371"/>
<evidence type="ECO:0000259" key="4">
    <source>
        <dbReference type="Pfam" id="PF01420"/>
    </source>
</evidence>
<keyword evidence="5" id="KW-0255">Endonuclease</keyword>
<sequence>MSQWPMVKLGEVLAQDDTVVRIDDPSVETFLTVKLHGGGVVRRVIGDGKTPRMSSGYRVKAGQFIFSRIDARNGAFGIVPAYLNGAVVSKDFPVFSVDEDRVDPEYLYFYSVSGLLENAVKVLSSGTTNRQRVKEAALLNLALPLPPIGEQRRIAKVLSLSRRAVSRVESVLENLDSALLHMVRSVSSGSTDLLSLGDLVSIQGGLTPSRDNDEFWGGSVRWFSSKDLKQDFLSDSTEHVTESALERTSLKASSEPGVAISLRGMSLAHTVPMGIIPAGSCINQDLKLLTPKNGIPVEVLFYLIKTKTSELLARVSSSAHGTKKLDLRHLRGLEIPVLADGDIGEVQRRIAAFRSLIQINREKLERTSELQQSLTARAFSGQQ</sequence>
<name>A0A0G3HDB4_9CORY</name>
<dbReference type="SUPFAM" id="SSF116734">
    <property type="entry name" value="DNA methylase specificity domain"/>
    <property type="match status" value="2"/>
</dbReference>
<dbReference type="CDD" id="cd17249">
    <property type="entry name" value="RMtype1_S_EcoR124I-TRD2-CR2_like"/>
    <property type="match status" value="1"/>
</dbReference>
<dbReference type="EC" id="3.1.21.3" evidence="5"/>
<keyword evidence="2" id="KW-0680">Restriction system</keyword>
<keyword evidence="5" id="KW-0540">Nuclease</keyword>
<dbReference type="GO" id="GO:0009035">
    <property type="term" value="F:type I site-specific deoxyribonuclease activity"/>
    <property type="evidence" value="ECO:0007669"/>
    <property type="project" value="UniProtKB-EC"/>
</dbReference>
<comment type="similarity">
    <text evidence="1">Belongs to the type-I restriction system S methylase family.</text>
</comment>
<dbReference type="PANTHER" id="PTHR30408">
    <property type="entry name" value="TYPE-1 RESTRICTION ENZYME ECOKI SPECIFICITY PROTEIN"/>
    <property type="match status" value="1"/>
</dbReference>
<proteinExistence type="inferred from homology"/>
<keyword evidence="6" id="KW-1185">Reference proteome</keyword>
<protein>
    <submittedName>
        <fullName evidence="5">Restriction endonuclease S subunit</fullName>
        <ecNumber evidence="5">3.1.21.3</ecNumber>
    </submittedName>
</protein>
<feature type="domain" description="Type I restriction modification DNA specificity" evidence="4">
    <location>
        <begin position="54"/>
        <end position="159"/>
    </location>
</feature>
<dbReference type="AlphaFoldDB" id="A0A0G3HDB4"/>
<dbReference type="RefSeq" id="WP_052844061.1">
    <property type="nucleotide sequence ID" value="NZ_CP011546.1"/>
</dbReference>
<dbReference type="STRING" id="1072256.CUTER_06935"/>
<gene>
    <name evidence="5" type="ORF">CUTER_06935</name>
</gene>
<dbReference type="GO" id="GO:0003677">
    <property type="term" value="F:DNA binding"/>
    <property type="evidence" value="ECO:0007669"/>
    <property type="project" value="UniProtKB-KW"/>
</dbReference>
<dbReference type="InterPro" id="IPR052021">
    <property type="entry name" value="Type-I_RS_S_subunit"/>
</dbReference>
<dbReference type="Pfam" id="PF01420">
    <property type="entry name" value="Methylase_S"/>
    <property type="match status" value="2"/>
</dbReference>
<dbReference type="Proteomes" id="UP000035548">
    <property type="component" value="Chromosome"/>
</dbReference>
<dbReference type="OrthoDB" id="3197085at2"/>
<evidence type="ECO:0000256" key="1">
    <source>
        <dbReference type="ARBA" id="ARBA00010923"/>
    </source>
</evidence>
<dbReference type="REBASE" id="113877">
    <property type="entry name" value="S.Cut45634ORF6940P"/>
</dbReference>
<evidence type="ECO:0000313" key="6">
    <source>
        <dbReference type="Proteomes" id="UP000035548"/>
    </source>
</evidence>
<dbReference type="InterPro" id="IPR000055">
    <property type="entry name" value="Restrct_endonuc_typeI_TRD"/>
</dbReference>
<evidence type="ECO:0000256" key="2">
    <source>
        <dbReference type="ARBA" id="ARBA00022747"/>
    </source>
</evidence>
<dbReference type="GO" id="GO:0009307">
    <property type="term" value="P:DNA restriction-modification system"/>
    <property type="evidence" value="ECO:0007669"/>
    <property type="project" value="UniProtKB-KW"/>
</dbReference>
<accession>A0A0G3HDB4</accession>
<dbReference type="Gene3D" id="3.90.220.20">
    <property type="entry name" value="DNA methylase specificity domains"/>
    <property type="match status" value="2"/>
</dbReference>
<keyword evidence="5" id="KW-0378">Hydrolase</keyword>
<feature type="domain" description="Type I restriction modification DNA specificity" evidence="4">
    <location>
        <begin position="195"/>
        <end position="351"/>
    </location>
</feature>
<dbReference type="PANTHER" id="PTHR30408:SF12">
    <property type="entry name" value="TYPE I RESTRICTION ENZYME MJAVIII SPECIFICITY SUBUNIT"/>
    <property type="match status" value="1"/>
</dbReference>
<keyword evidence="3" id="KW-0238">DNA-binding</keyword>
<evidence type="ECO:0000313" key="5">
    <source>
        <dbReference type="EMBL" id="AKK11376.1"/>
    </source>
</evidence>